<keyword evidence="1" id="KW-1133">Transmembrane helix</keyword>
<name>A0A450Z4T2_9GAMM</name>
<protein>
    <submittedName>
        <fullName evidence="3">Uncharacterized protein</fullName>
    </submittedName>
</protein>
<sequence length="132" mass="14408">MASPRGPGGRKSYGIRSAIQGYQQTHAARQAIHLASPTTNLARRTIRLASRMPGLAVQATGNAIQAARMASPVVRMARQAMGAARYDAHHRRALGHLRTHVLVLSLLCFVIILARWDISLDRFVQDFTGEGP</sequence>
<proteinExistence type="predicted"/>
<keyword evidence="1" id="KW-0472">Membrane</keyword>
<feature type="transmembrane region" description="Helical" evidence="1">
    <location>
        <begin position="101"/>
        <end position="118"/>
    </location>
</feature>
<evidence type="ECO:0000313" key="2">
    <source>
        <dbReference type="EMBL" id="VFK43319.1"/>
    </source>
</evidence>
<dbReference type="EMBL" id="CAADFU010000136">
    <property type="protein sequence ID" value="VFK48688.1"/>
    <property type="molecule type" value="Genomic_DNA"/>
</dbReference>
<evidence type="ECO:0000256" key="1">
    <source>
        <dbReference type="SAM" id="Phobius"/>
    </source>
</evidence>
<gene>
    <name evidence="3" type="ORF">BECKSD772E_GA0070983_11364</name>
    <name evidence="2" type="ORF">BECKSD772F_GA0070984_11422</name>
</gene>
<accession>A0A450Z4T2</accession>
<dbReference type="EMBL" id="CAADFR010000142">
    <property type="protein sequence ID" value="VFK43319.1"/>
    <property type="molecule type" value="Genomic_DNA"/>
</dbReference>
<evidence type="ECO:0000313" key="3">
    <source>
        <dbReference type="EMBL" id="VFK48688.1"/>
    </source>
</evidence>
<dbReference type="AlphaFoldDB" id="A0A450Z4T2"/>
<keyword evidence="1" id="KW-0812">Transmembrane</keyword>
<organism evidence="3">
    <name type="scientific">Candidatus Kentrum sp. SD</name>
    <dbReference type="NCBI Taxonomy" id="2126332"/>
    <lineage>
        <taxon>Bacteria</taxon>
        <taxon>Pseudomonadati</taxon>
        <taxon>Pseudomonadota</taxon>
        <taxon>Gammaproteobacteria</taxon>
        <taxon>Candidatus Kentrum</taxon>
    </lineage>
</organism>
<reference evidence="3" key="1">
    <citation type="submission" date="2019-02" db="EMBL/GenBank/DDBJ databases">
        <authorList>
            <person name="Gruber-Vodicka R. H."/>
            <person name="Seah K. B. B."/>
        </authorList>
    </citation>
    <scope>NUCLEOTIDE SEQUENCE</scope>
    <source>
        <strain evidence="3">BECK_S1320</strain>
        <strain evidence="2">BECK_S1321</strain>
    </source>
</reference>